<gene>
    <name evidence="4" type="ORF">GCM10022223_44050</name>
</gene>
<dbReference type="Proteomes" id="UP001501074">
    <property type="component" value="Unassembled WGS sequence"/>
</dbReference>
<dbReference type="InterPro" id="IPR051820">
    <property type="entry name" value="FAD-binding_MO"/>
</dbReference>
<sequence>MIGPMEHLDVLIVGAGLSGIGTACHLTRSLPDLSLAVLEARPVSGGTWDLFRYPGVRSDSDMFTLGYAFRPWTSPTAIAQGQAVLQYIRETAEEYGIAAGIRYGHRVVSASWCSERATWVVRVATDAGELVLSCGFLYLNTGYYDYDDPHRPSFPGQEGFTGRVVHPQFWPDNLTWDDQDVVVIGSGATAVSLVPALAPRARSVVMLQRTPGYVISLARRNAGARFGRLPPPWTFRWERTRRATVTSLFWHLCRLAPRSTAAWLIGRVRALLPPGYPVERHFTPPYRPWDQRLCVVPDGDLFTAISAGDAEVVTGRIASFGARCVVLDDGTVLPADLVVTATGLRVRLLGGIALEVDGSPVDPAAVVMHRGTMLSGVPNLAVSVGYANNSWTLKTELSARLMVRTLHYLRRNGYRTVVAAPPPTADRTPLMPLRSGYLQRAQGVPTQGRRWPWRLTSSYWVDALLMRAGRTDGRGLSFRP</sequence>
<dbReference type="PANTHER" id="PTHR43872">
    <property type="entry name" value="MONOOXYGENASE, PUTATIVE (AFU_ORTHOLOGUE AFUA_8G02570)-RELATED"/>
    <property type="match status" value="1"/>
</dbReference>
<keyword evidence="5" id="KW-1185">Reference proteome</keyword>
<comment type="similarity">
    <text evidence="2">Belongs to the FAD-binding monooxygenase family.</text>
</comment>
<keyword evidence="3" id="KW-0503">Monooxygenase</keyword>
<dbReference type="SUPFAM" id="SSF51905">
    <property type="entry name" value="FAD/NAD(P)-binding domain"/>
    <property type="match status" value="2"/>
</dbReference>
<evidence type="ECO:0000256" key="2">
    <source>
        <dbReference type="ARBA" id="ARBA00010139"/>
    </source>
</evidence>
<organism evidence="4 5">
    <name type="scientific">Kineosporia mesophila</name>
    <dbReference type="NCBI Taxonomy" id="566012"/>
    <lineage>
        <taxon>Bacteria</taxon>
        <taxon>Bacillati</taxon>
        <taxon>Actinomycetota</taxon>
        <taxon>Actinomycetes</taxon>
        <taxon>Kineosporiales</taxon>
        <taxon>Kineosporiaceae</taxon>
        <taxon>Kineosporia</taxon>
    </lineage>
</organism>
<protein>
    <submittedName>
        <fullName evidence="4">NAD(P)/FAD-dependent oxidoreductase</fullName>
    </submittedName>
</protein>
<dbReference type="Gene3D" id="3.50.50.60">
    <property type="entry name" value="FAD/NAD(P)-binding domain"/>
    <property type="match status" value="1"/>
</dbReference>
<accession>A0ABP6ZZH3</accession>
<comment type="caution">
    <text evidence="4">The sequence shown here is derived from an EMBL/GenBank/DDBJ whole genome shotgun (WGS) entry which is preliminary data.</text>
</comment>
<proteinExistence type="inferred from homology"/>
<evidence type="ECO:0000313" key="5">
    <source>
        <dbReference type="Proteomes" id="UP001501074"/>
    </source>
</evidence>
<reference evidence="5" key="1">
    <citation type="journal article" date="2019" name="Int. J. Syst. Evol. Microbiol.">
        <title>The Global Catalogue of Microorganisms (GCM) 10K type strain sequencing project: providing services to taxonomists for standard genome sequencing and annotation.</title>
        <authorList>
            <consortium name="The Broad Institute Genomics Platform"/>
            <consortium name="The Broad Institute Genome Sequencing Center for Infectious Disease"/>
            <person name="Wu L."/>
            <person name="Ma J."/>
        </authorList>
    </citation>
    <scope>NUCLEOTIDE SEQUENCE [LARGE SCALE GENOMIC DNA]</scope>
    <source>
        <strain evidence="5">JCM 16902</strain>
    </source>
</reference>
<dbReference type="InterPro" id="IPR036188">
    <property type="entry name" value="FAD/NAD-bd_sf"/>
</dbReference>
<evidence type="ECO:0000256" key="3">
    <source>
        <dbReference type="ARBA" id="ARBA00023033"/>
    </source>
</evidence>
<evidence type="ECO:0000256" key="1">
    <source>
        <dbReference type="ARBA" id="ARBA00001974"/>
    </source>
</evidence>
<dbReference type="PANTHER" id="PTHR43872:SF1">
    <property type="entry name" value="MONOOXYGENASE, PUTATIVE (AFU_ORTHOLOGUE AFUA_8G02570)-RELATED"/>
    <property type="match status" value="1"/>
</dbReference>
<evidence type="ECO:0000313" key="4">
    <source>
        <dbReference type="EMBL" id="GAA3622318.1"/>
    </source>
</evidence>
<keyword evidence="3" id="KW-0560">Oxidoreductase</keyword>
<dbReference type="EMBL" id="BAAAZO010000009">
    <property type="protein sequence ID" value="GAA3622318.1"/>
    <property type="molecule type" value="Genomic_DNA"/>
</dbReference>
<comment type="cofactor">
    <cofactor evidence="1">
        <name>FAD</name>
        <dbReference type="ChEBI" id="CHEBI:57692"/>
    </cofactor>
</comment>
<dbReference type="Pfam" id="PF13738">
    <property type="entry name" value="Pyr_redox_3"/>
    <property type="match status" value="1"/>
</dbReference>
<name>A0ABP6ZZH3_9ACTN</name>